<dbReference type="SUPFAM" id="SSF53335">
    <property type="entry name" value="S-adenosyl-L-methionine-dependent methyltransferases"/>
    <property type="match status" value="1"/>
</dbReference>
<dbReference type="Pfam" id="PF07992">
    <property type="entry name" value="Pyr_redox_2"/>
    <property type="match status" value="1"/>
</dbReference>
<evidence type="ECO:0000256" key="1">
    <source>
        <dbReference type="ARBA" id="ARBA00022630"/>
    </source>
</evidence>
<evidence type="ECO:0000259" key="6">
    <source>
        <dbReference type="Pfam" id="PF13649"/>
    </source>
</evidence>
<dbReference type="Proteomes" id="UP000608530">
    <property type="component" value="Unassembled WGS sequence"/>
</dbReference>
<evidence type="ECO:0000259" key="5">
    <source>
        <dbReference type="Pfam" id="PF07992"/>
    </source>
</evidence>
<feature type="compositionally biased region" description="Acidic residues" evidence="4">
    <location>
        <begin position="363"/>
        <end position="372"/>
    </location>
</feature>
<feature type="domain" description="FAD/NAD(P)-binding" evidence="5">
    <location>
        <begin position="7"/>
        <end position="325"/>
    </location>
</feature>
<evidence type="ECO:0000256" key="4">
    <source>
        <dbReference type="SAM" id="MobiDB-lite"/>
    </source>
</evidence>
<dbReference type="PANTHER" id="PTHR48105">
    <property type="entry name" value="THIOREDOXIN REDUCTASE 1-RELATED-RELATED"/>
    <property type="match status" value="1"/>
</dbReference>
<keyword evidence="2" id="KW-0560">Oxidoreductase</keyword>
<dbReference type="InterPro" id="IPR050097">
    <property type="entry name" value="Ferredoxin-NADP_redctase_2"/>
</dbReference>
<evidence type="ECO:0000313" key="8">
    <source>
        <dbReference type="Proteomes" id="UP000608530"/>
    </source>
</evidence>
<organism evidence="7 8">
    <name type="scientific">Leucobacter chromiisoli</name>
    <dbReference type="NCBI Taxonomy" id="2796471"/>
    <lineage>
        <taxon>Bacteria</taxon>
        <taxon>Bacillati</taxon>
        <taxon>Actinomycetota</taxon>
        <taxon>Actinomycetes</taxon>
        <taxon>Micrococcales</taxon>
        <taxon>Microbacteriaceae</taxon>
        <taxon>Leucobacter</taxon>
    </lineage>
</organism>
<evidence type="ECO:0000256" key="3">
    <source>
        <dbReference type="ARBA" id="ARBA00048132"/>
    </source>
</evidence>
<feature type="region of interest" description="Disordered" evidence="4">
    <location>
        <begin position="353"/>
        <end position="372"/>
    </location>
</feature>
<dbReference type="InterPro" id="IPR036188">
    <property type="entry name" value="FAD/NAD-bd_sf"/>
</dbReference>
<gene>
    <name evidence="7" type="ORF">JD276_10400</name>
</gene>
<protein>
    <submittedName>
        <fullName evidence="7">NAD(P)/FAD-dependent oxidoreductase</fullName>
    </submittedName>
</protein>
<dbReference type="Gene3D" id="3.40.50.150">
    <property type="entry name" value="Vaccinia Virus protein VP39"/>
    <property type="match status" value="1"/>
</dbReference>
<dbReference type="Pfam" id="PF13649">
    <property type="entry name" value="Methyltransf_25"/>
    <property type="match status" value="1"/>
</dbReference>
<keyword evidence="1" id="KW-0285">Flavoprotein</keyword>
<evidence type="ECO:0000256" key="2">
    <source>
        <dbReference type="ARBA" id="ARBA00023002"/>
    </source>
</evidence>
<comment type="catalytic activity">
    <reaction evidence="3">
        <text>[thioredoxin]-dithiol + NADP(+) = [thioredoxin]-disulfide + NADPH + H(+)</text>
        <dbReference type="Rhea" id="RHEA:20345"/>
        <dbReference type="Rhea" id="RHEA-COMP:10698"/>
        <dbReference type="Rhea" id="RHEA-COMP:10700"/>
        <dbReference type="ChEBI" id="CHEBI:15378"/>
        <dbReference type="ChEBI" id="CHEBI:29950"/>
        <dbReference type="ChEBI" id="CHEBI:50058"/>
        <dbReference type="ChEBI" id="CHEBI:57783"/>
        <dbReference type="ChEBI" id="CHEBI:58349"/>
        <dbReference type="EC" id="1.8.1.9"/>
    </reaction>
</comment>
<evidence type="ECO:0000313" key="7">
    <source>
        <dbReference type="EMBL" id="MBK0419443.1"/>
    </source>
</evidence>
<accession>A0A934Q8J4</accession>
<dbReference type="RefSeq" id="WP_200115583.1">
    <property type="nucleotide sequence ID" value="NZ_JAEHOH010000013.1"/>
</dbReference>
<dbReference type="GO" id="GO:0004791">
    <property type="term" value="F:thioredoxin-disulfide reductase (NADPH) activity"/>
    <property type="evidence" value="ECO:0007669"/>
    <property type="project" value="UniProtKB-EC"/>
</dbReference>
<dbReference type="InterPro" id="IPR041698">
    <property type="entry name" value="Methyltransf_25"/>
</dbReference>
<dbReference type="InterPro" id="IPR023753">
    <property type="entry name" value="FAD/NAD-binding_dom"/>
</dbReference>
<feature type="region of interest" description="Disordered" evidence="4">
    <location>
        <begin position="228"/>
        <end position="250"/>
    </location>
</feature>
<dbReference type="PRINTS" id="PR00469">
    <property type="entry name" value="PNDRDTASEII"/>
</dbReference>
<comment type="caution">
    <text evidence="7">The sequence shown here is derived from an EMBL/GenBank/DDBJ whole genome shotgun (WGS) entry which is preliminary data.</text>
</comment>
<dbReference type="SUPFAM" id="SSF51905">
    <property type="entry name" value="FAD/NAD(P)-binding domain"/>
    <property type="match status" value="1"/>
</dbReference>
<dbReference type="AlphaFoldDB" id="A0A934Q8J4"/>
<feature type="domain" description="Methyltransferase" evidence="6">
    <location>
        <begin position="408"/>
        <end position="502"/>
    </location>
</feature>
<keyword evidence="8" id="KW-1185">Reference proteome</keyword>
<proteinExistence type="predicted"/>
<dbReference type="InterPro" id="IPR029063">
    <property type="entry name" value="SAM-dependent_MTases_sf"/>
</dbReference>
<sequence length="577" mass="60409">MREELFDAIVIGGGPAGLSAAQSLGRALRRVLVVDAGSPRNRFAAHMHNVLGFDGAPPSELAERGRAEAEAYGVEFADGVIAEVREASGGEDETAAGPAAAGARLVVRLDDGRELLARALVVATGVADALPEIPGLAERWGDRVLHCPYCHGWEVRGLRLAVIPTSPLGMHQARLVRQWSDRLTVFTAGLGDLAEGDRGALRARGIALEDDPVVGIADAPAVEVADTAERASASGDPGSTVGEGAGEGRGRSIVVRTASGREIEVDAVFSMGRMVPQDAFLDGLGLERADGPMGSVIAVDLFGRTSHPRIWAAGNVVNPPASVPMVVGAGSFAGAAVNAALVEEDFETALAGATDAAGRSGDPEPDPAAEDPAEFWERRYGESERIWSGKVNRALADLAETWAPGRSLDLGCGEGGDAIWLAEHGWVATGIDLSATAVDRARDAAKARGIPEGRARFVAADLAEWDEPGEFDLVTASFLQSPVELPREEILRSAAARVAPGGRLVVVSHAAPPPWARAHAAHRSLFPSPSAELASLELDPDAWEVEVAEVRSREATGPDGERAELEDTVIVARRRSR</sequence>
<dbReference type="EMBL" id="JAEHOH010000013">
    <property type="protein sequence ID" value="MBK0419443.1"/>
    <property type="molecule type" value="Genomic_DNA"/>
</dbReference>
<reference evidence="7" key="1">
    <citation type="submission" date="2020-12" db="EMBL/GenBank/DDBJ databases">
        <title>Leucobacter sp. CAS1, isolated from Chromium sludge.</title>
        <authorList>
            <person name="Xu Z."/>
        </authorList>
    </citation>
    <scope>NUCLEOTIDE SEQUENCE</scope>
    <source>
        <strain evidence="7">CSA1</strain>
    </source>
</reference>
<dbReference type="Gene3D" id="3.50.50.60">
    <property type="entry name" value="FAD/NAD(P)-binding domain"/>
    <property type="match status" value="2"/>
</dbReference>
<dbReference type="CDD" id="cd02440">
    <property type="entry name" value="AdoMet_MTases"/>
    <property type="match status" value="1"/>
</dbReference>
<dbReference type="PRINTS" id="PR00368">
    <property type="entry name" value="FADPNR"/>
</dbReference>
<name>A0A934Q8J4_9MICO</name>